<gene>
    <name evidence="2" type="ORF">HRG_08993</name>
</gene>
<accession>A0A9P8MRA2</accession>
<comment type="caution">
    <text evidence="2">The sequence shown here is derived from an EMBL/GenBank/DDBJ whole genome shotgun (WGS) entry which is preliminary data.</text>
</comment>
<feature type="region of interest" description="Disordered" evidence="1">
    <location>
        <begin position="125"/>
        <end position="211"/>
    </location>
</feature>
<feature type="compositionally biased region" description="Low complexity" evidence="1">
    <location>
        <begin position="183"/>
        <end position="194"/>
    </location>
</feature>
<protein>
    <submittedName>
        <fullName evidence="2">Uncharacterized protein</fullName>
    </submittedName>
</protein>
<evidence type="ECO:0000256" key="1">
    <source>
        <dbReference type="SAM" id="MobiDB-lite"/>
    </source>
</evidence>
<dbReference type="Proteomes" id="UP000824596">
    <property type="component" value="Unassembled WGS sequence"/>
</dbReference>
<evidence type="ECO:0000313" key="3">
    <source>
        <dbReference type="Proteomes" id="UP000824596"/>
    </source>
</evidence>
<reference evidence="2" key="1">
    <citation type="submission" date="2021-09" db="EMBL/GenBank/DDBJ databases">
        <title>A high-quality genome of the endoparasitic fungus Hirsutella rhossiliensis with a comparison of Hirsutella genomes reveals transposable elements contributing to genome size variation.</title>
        <authorList>
            <person name="Lin R."/>
            <person name="Jiao Y."/>
            <person name="Sun X."/>
            <person name="Ling J."/>
            <person name="Xie B."/>
            <person name="Cheng X."/>
        </authorList>
    </citation>
    <scope>NUCLEOTIDE SEQUENCE</scope>
    <source>
        <strain evidence="2">HR02</strain>
    </source>
</reference>
<dbReference type="EMBL" id="JAIZPD010000011">
    <property type="protein sequence ID" value="KAH0959972.1"/>
    <property type="molecule type" value="Genomic_DNA"/>
</dbReference>
<proteinExistence type="predicted"/>
<dbReference type="RefSeq" id="XP_044717485.1">
    <property type="nucleotide sequence ID" value="XM_044867464.1"/>
</dbReference>
<dbReference type="AlphaFoldDB" id="A0A9P8MRA2"/>
<sequence length="211" mass="23027">MGGPWQDAQRGIFQASHVEVKLAAHAVHVLLRLFSLPATAATTTTDEGGRPTGEDDGHAIVTRRRLMALRRARWSDGSRPAFDIVFSHKSCVTCRLFVSRLSRLTGIEMRLIWGQRLVPAVYAQGKGRKAKSPGDPSMPRSGDGLDWEDEMDVDDEDYEDENGEDDVETNGQVIDLTNDPDPDTSAPAPAPSTTLIKDEKDSNGQALNTVA</sequence>
<organism evidence="2 3">
    <name type="scientific">Hirsutella rhossiliensis</name>
    <dbReference type="NCBI Taxonomy" id="111463"/>
    <lineage>
        <taxon>Eukaryota</taxon>
        <taxon>Fungi</taxon>
        <taxon>Dikarya</taxon>
        <taxon>Ascomycota</taxon>
        <taxon>Pezizomycotina</taxon>
        <taxon>Sordariomycetes</taxon>
        <taxon>Hypocreomycetidae</taxon>
        <taxon>Hypocreales</taxon>
        <taxon>Ophiocordycipitaceae</taxon>
        <taxon>Hirsutella</taxon>
    </lineage>
</organism>
<evidence type="ECO:0000313" key="2">
    <source>
        <dbReference type="EMBL" id="KAH0959972.1"/>
    </source>
</evidence>
<dbReference type="GeneID" id="68358122"/>
<keyword evidence="3" id="KW-1185">Reference proteome</keyword>
<feature type="compositionally biased region" description="Acidic residues" evidence="1">
    <location>
        <begin position="145"/>
        <end position="168"/>
    </location>
</feature>
<dbReference type="OrthoDB" id="4841107at2759"/>
<name>A0A9P8MRA2_9HYPO</name>